<dbReference type="EMBL" id="MJGC01000117">
    <property type="protein sequence ID" value="OEJ72699.1"/>
    <property type="molecule type" value="Genomic_DNA"/>
</dbReference>
<dbReference type="Pfam" id="PF00174">
    <property type="entry name" value="Oxidored_molyb"/>
    <property type="match status" value="1"/>
</dbReference>
<dbReference type="STRING" id="1781255.BH720_23600"/>
<gene>
    <name evidence="3" type="ORF">BH720_23600</name>
</gene>
<dbReference type="Gene3D" id="3.90.420.10">
    <property type="entry name" value="Oxidoreductase, molybdopterin-binding domain"/>
    <property type="match status" value="1"/>
</dbReference>
<organism evidence="3">
    <name type="scientific">Desertifilum tharense IPPAS B-1220</name>
    <dbReference type="NCBI Taxonomy" id="1781255"/>
    <lineage>
        <taxon>Bacteria</taxon>
        <taxon>Bacillati</taxon>
        <taxon>Cyanobacteriota</taxon>
        <taxon>Cyanophyceae</taxon>
        <taxon>Desertifilales</taxon>
        <taxon>Desertifilaceae</taxon>
        <taxon>Desertifilum</taxon>
    </lineage>
</organism>
<reference evidence="3" key="1">
    <citation type="submission" date="2016-09" db="EMBL/GenBank/DDBJ databases">
        <title>Draft genome of thermotolerant cyanobacterium Desertifilum sp. strain IPPAS B-1220.</title>
        <authorList>
            <person name="Sinetova M.A."/>
            <person name="Bolakhan K."/>
            <person name="Zayadan B.K."/>
            <person name="Mironov K.S."/>
            <person name="Ustinova V."/>
            <person name="Kupriyanova E.V."/>
            <person name="Sidorov R.A."/>
            <person name="Skrypnik A.N."/>
            <person name="Gogoleva N.E."/>
            <person name="Gogolev Y.V."/>
            <person name="Los D.A."/>
        </authorList>
    </citation>
    <scope>NUCLEOTIDE SEQUENCE [LARGE SCALE GENOMIC DNA]</scope>
    <source>
        <strain evidence="3">IPPAS B-1220</strain>
    </source>
</reference>
<sequence>MTARFVKLFRSGSLFLWLSLGLGVVSCTPSPSSTQLDVWYQEAIAADRTLLQQQTQLIQQQQWVLEISGQTRSGESVQLNWAELAPLATTVVQTRSPHHLSNPEEILQFRGIRVSELLARIGTAANATKITFVAYDGYRATVDIADLRRYPVTLALEMNGMPISRSEGGPLFLVFPYHDFPELESPYPDPFWVFYVTNIIVGTEPIELQVGETTLTQTDLQSLEPISIEETVSYRMGWPSTPVKLQGYRLRDILQWANLPLPENGKVIIEAKPPIYQGSENPLRFNLSDIQNCDIFLATSWGPSAEPIPTRLGGPVTLAIPSSCNRQTQTFPEELRWITFVQSVRVQGE</sequence>
<dbReference type="InterPro" id="IPR000572">
    <property type="entry name" value="OxRdtase_Mopterin-bd_dom"/>
</dbReference>
<dbReference type="AlphaFoldDB" id="A0A1E5QDG9"/>
<proteinExistence type="predicted"/>
<dbReference type="SUPFAM" id="SSF56524">
    <property type="entry name" value="Oxidoreductase molybdopterin-binding domain"/>
    <property type="match status" value="1"/>
</dbReference>
<protein>
    <recommendedName>
        <fullName evidence="2">Oxidoreductase molybdopterin-binding domain-containing protein</fullName>
    </recommendedName>
</protein>
<feature type="signal peptide" evidence="1">
    <location>
        <begin position="1"/>
        <end position="26"/>
    </location>
</feature>
<feature type="domain" description="Oxidoreductase molybdopterin-binding" evidence="2">
    <location>
        <begin position="57"/>
        <end position="176"/>
    </location>
</feature>
<dbReference type="InterPro" id="IPR036374">
    <property type="entry name" value="OxRdtase_Mopterin-bd_sf"/>
</dbReference>
<feature type="chain" id="PRO_5009184218" description="Oxidoreductase molybdopterin-binding domain-containing protein" evidence="1">
    <location>
        <begin position="27"/>
        <end position="349"/>
    </location>
</feature>
<comment type="caution">
    <text evidence="3">The sequence shown here is derived from an EMBL/GenBank/DDBJ whole genome shotgun (WGS) entry which is preliminary data.</text>
</comment>
<dbReference type="PROSITE" id="PS51257">
    <property type="entry name" value="PROKAR_LIPOPROTEIN"/>
    <property type="match status" value="1"/>
</dbReference>
<accession>A0A1E5QDG9</accession>
<evidence type="ECO:0000313" key="3">
    <source>
        <dbReference type="EMBL" id="OEJ72699.1"/>
    </source>
</evidence>
<evidence type="ECO:0000256" key="1">
    <source>
        <dbReference type="SAM" id="SignalP"/>
    </source>
</evidence>
<name>A0A1E5QDG9_9CYAN</name>
<evidence type="ECO:0000259" key="2">
    <source>
        <dbReference type="Pfam" id="PF00174"/>
    </source>
</evidence>
<keyword evidence="1" id="KW-0732">Signal</keyword>